<dbReference type="PANTHER" id="PTHR46043">
    <property type="entry name" value="ARM REPEAT SUPERFAMILY PROTEIN"/>
    <property type="match status" value="1"/>
</dbReference>
<accession>A0A7J6GU45</accession>
<dbReference type="AlphaFoldDB" id="A0A7J6GU45"/>
<keyword evidence="1" id="KW-0677">Repeat</keyword>
<protein>
    <recommendedName>
        <fullName evidence="2">DUF7032 domain-containing protein</fullName>
    </recommendedName>
</protein>
<name>A0A7J6GU45_CANSA</name>
<dbReference type="EMBL" id="JAATIQ010000081">
    <property type="protein sequence ID" value="KAF4386447.1"/>
    <property type="molecule type" value="Genomic_DNA"/>
</dbReference>
<dbReference type="InterPro" id="IPR011989">
    <property type="entry name" value="ARM-like"/>
</dbReference>
<evidence type="ECO:0000259" key="2">
    <source>
        <dbReference type="Pfam" id="PF23005"/>
    </source>
</evidence>
<dbReference type="InterPro" id="IPR054296">
    <property type="entry name" value="DUF7032"/>
</dbReference>
<evidence type="ECO:0000256" key="1">
    <source>
        <dbReference type="ARBA" id="ARBA00022737"/>
    </source>
</evidence>
<comment type="caution">
    <text evidence="3">The sequence shown here is derived from an EMBL/GenBank/DDBJ whole genome shotgun (WGS) entry which is preliminary data.</text>
</comment>
<dbReference type="SUPFAM" id="SSF48371">
    <property type="entry name" value="ARM repeat"/>
    <property type="match status" value="1"/>
</dbReference>
<evidence type="ECO:0000313" key="4">
    <source>
        <dbReference type="Proteomes" id="UP000583929"/>
    </source>
</evidence>
<sequence length="708" mass="77096">MLLVPLEDAIITQLKQTLNKTRTEDNLRQNKTCQKTRLYFSYILGYLCDYIIGKIPNNNISWACFPTLPHTHFPSINFSFFSTSVSWQSHIHRFPPLLFLLRPTNQTKQLSLIHVFHASASPNPTPVLVSTPARTQMQPTAQKPPSSTSTSALQILLTLINETLSHLLLSSLTVRSFIGRWQVLNSKFTSLNSSISAISDSPHWAENPLLHTLLPNLLSTLQRLKALSDQCTNSFAGGKLLMQSDLDMASTALSNQLHDLDLLLRSGVLHQSNAIVLSHPGPGSAKDDLSFFIRDLFTRLQIGGIEFKKKALESLLQLLNDDEKSASVVAKEGNVGYLIHLLDFHNQPAVREQATFAVSALASANDESRKIVFEEGALGPLLRLLETGSTVLKEKAAIAVESLTADPENAWAVPAYGGVAILIEACRSGSSVTQTHSVGAIRNVANVEDIKMTLGEEGAVPVLLQLLVCGIGGAQEKAASCVAALASSSEYFRSLIIQERGLQRLMHLMQDISSSDTLEHVLRAIISLSTSSDHTSRILSSSTIFVIQLGEFIKRGNSVLQHLSASLVGLLSISDGNKRAIGSCMGSLVKLMESPKPVGLQESAAQALVSLLTVRSNRKELVRDEKSVMRLVQMLDPKNEAVAKTFPVMVVAAIVAGGSQSCRKRLIAAGAHPHLQRLSEMEVAGAKKALQRLAGNRLKTIFSLTWRE</sequence>
<organism evidence="3 4">
    <name type="scientific">Cannabis sativa</name>
    <name type="common">Hemp</name>
    <name type="synonym">Marijuana</name>
    <dbReference type="NCBI Taxonomy" id="3483"/>
    <lineage>
        <taxon>Eukaryota</taxon>
        <taxon>Viridiplantae</taxon>
        <taxon>Streptophyta</taxon>
        <taxon>Embryophyta</taxon>
        <taxon>Tracheophyta</taxon>
        <taxon>Spermatophyta</taxon>
        <taxon>Magnoliopsida</taxon>
        <taxon>eudicotyledons</taxon>
        <taxon>Gunneridae</taxon>
        <taxon>Pentapetalae</taxon>
        <taxon>rosids</taxon>
        <taxon>fabids</taxon>
        <taxon>Rosales</taxon>
        <taxon>Cannabaceae</taxon>
        <taxon>Cannabis</taxon>
    </lineage>
</organism>
<dbReference type="PANTHER" id="PTHR46043:SF2">
    <property type="entry name" value="ARM REPEAT SUPERFAMILY PROTEIN"/>
    <property type="match status" value="1"/>
</dbReference>
<gene>
    <name evidence="3" type="ORF">G4B88_006703</name>
</gene>
<dbReference type="Proteomes" id="UP000583929">
    <property type="component" value="Unassembled WGS sequence"/>
</dbReference>
<evidence type="ECO:0000313" key="3">
    <source>
        <dbReference type="EMBL" id="KAF4386447.1"/>
    </source>
</evidence>
<dbReference type="SMART" id="SM00185">
    <property type="entry name" value="ARM"/>
    <property type="match status" value="6"/>
</dbReference>
<dbReference type="Gene3D" id="1.25.10.10">
    <property type="entry name" value="Leucine-rich Repeat Variant"/>
    <property type="match status" value="3"/>
</dbReference>
<dbReference type="Pfam" id="PF23005">
    <property type="entry name" value="DUF7032"/>
    <property type="match status" value="1"/>
</dbReference>
<proteinExistence type="predicted"/>
<keyword evidence="4" id="KW-1185">Reference proteome</keyword>
<reference evidence="3 4" key="1">
    <citation type="journal article" date="2020" name="bioRxiv">
        <title>Sequence and annotation of 42 cannabis genomes reveals extensive copy number variation in cannabinoid synthesis and pathogen resistance genes.</title>
        <authorList>
            <person name="Mckernan K.J."/>
            <person name="Helbert Y."/>
            <person name="Kane L.T."/>
            <person name="Ebling H."/>
            <person name="Zhang L."/>
            <person name="Liu B."/>
            <person name="Eaton Z."/>
            <person name="Mclaughlin S."/>
            <person name="Kingan S."/>
            <person name="Baybayan P."/>
            <person name="Concepcion G."/>
            <person name="Jordan M."/>
            <person name="Riva A."/>
            <person name="Barbazuk W."/>
            <person name="Harkins T."/>
        </authorList>
    </citation>
    <scope>NUCLEOTIDE SEQUENCE [LARGE SCALE GENOMIC DNA]</scope>
    <source>
        <strain evidence="4">cv. Jamaican Lion 4</strain>
        <tissue evidence="3">Leaf</tissue>
    </source>
</reference>
<feature type="domain" description="DUF7032" evidence="2">
    <location>
        <begin position="160"/>
        <end position="268"/>
    </location>
</feature>
<dbReference type="InterPro" id="IPR000225">
    <property type="entry name" value="Armadillo"/>
</dbReference>
<dbReference type="InterPro" id="IPR016024">
    <property type="entry name" value="ARM-type_fold"/>
</dbReference>